<dbReference type="Proteomes" id="UP001212997">
    <property type="component" value="Unassembled WGS sequence"/>
</dbReference>
<keyword evidence="4" id="KW-1185">Reference proteome</keyword>
<evidence type="ECO:0000256" key="1">
    <source>
        <dbReference type="SAM" id="MobiDB-lite"/>
    </source>
</evidence>
<gene>
    <name evidence="3" type="ORF">NLI96_g8574</name>
</gene>
<evidence type="ECO:0000313" key="3">
    <source>
        <dbReference type="EMBL" id="KAJ3480124.1"/>
    </source>
</evidence>
<keyword evidence="2" id="KW-0812">Transmembrane</keyword>
<dbReference type="SUPFAM" id="SSF48208">
    <property type="entry name" value="Six-hairpin glycosidases"/>
    <property type="match status" value="1"/>
</dbReference>
<proteinExistence type="predicted"/>
<dbReference type="InterPro" id="IPR008928">
    <property type="entry name" value="6-hairpin_glycosidase_sf"/>
</dbReference>
<dbReference type="GO" id="GO:0005975">
    <property type="term" value="P:carbohydrate metabolic process"/>
    <property type="evidence" value="ECO:0007669"/>
    <property type="project" value="InterPro"/>
</dbReference>
<feature type="compositionally biased region" description="Basic and acidic residues" evidence="1">
    <location>
        <begin position="334"/>
        <end position="353"/>
    </location>
</feature>
<dbReference type="Gene3D" id="1.50.10.20">
    <property type="match status" value="1"/>
</dbReference>
<keyword evidence="2" id="KW-1133">Transmembrane helix</keyword>
<dbReference type="EMBL" id="JANAWD010000394">
    <property type="protein sequence ID" value="KAJ3480124.1"/>
    <property type="molecule type" value="Genomic_DNA"/>
</dbReference>
<reference evidence="3" key="1">
    <citation type="submission" date="2022-07" db="EMBL/GenBank/DDBJ databases">
        <title>Genome Sequence of Physisporinus lineatus.</title>
        <authorList>
            <person name="Buettner E."/>
        </authorList>
    </citation>
    <scope>NUCLEOTIDE SEQUENCE</scope>
    <source>
        <strain evidence="3">VT162</strain>
    </source>
</reference>
<protein>
    <recommendedName>
        <fullName evidence="5">Glycoside hydrolase family 76 protein</fullName>
    </recommendedName>
</protein>
<organism evidence="3 4">
    <name type="scientific">Meripilus lineatus</name>
    <dbReference type="NCBI Taxonomy" id="2056292"/>
    <lineage>
        <taxon>Eukaryota</taxon>
        <taxon>Fungi</taxon>
        <taxon>Dikarya</taxon>
        <taxon>Basidiomycota</taxon>
        <taxon>Agaricomycotina</taxon>
        <taxon>Agaricomycetes</taxon>
        <taxon>Polyporales</taxon>
        <taxon>Meripilaceae</taxon>
        <taxon>Meripilus</taxon>
    </lineage>
</organism>
<evidence type="ECO:0008006" key="5">
    <source>
        <dbReference type="Google" id="ProtNLM"/>
    </source>
</evidence>
<name>A0AAD5UYV0_9APHY</name>
<feature type="transmembrane region" description="Helical" evidence="2">
    <location>
        <begin position="276"/>
        <end position="297"/>
    </location>
</feature>
<evidence type="ECO:0000256" key="2">
    <source>
        <dbReference type="SAM" id="Phobius"/>
    </source>
</evidence>
<comment type="caution">
    <text evidence="3">The sequence shown here is derived from an EMBL/GenBank/DDBJ whole genome shotgun (WGS) entry which is preliminary data.</text>
</comment>
<dbReference type="Pfam" id="PF03663">
    <property type="entry name" value="Glyco_hydro_76"/>
    <property type="match status" value="1"/>
</dbReference>
<feature type="compositionally biased region" description="Polar residues" evidence="1">
    <location>
        <begin position="359"/>
        <end position="368"/>
    </location>
</feature>
<feature type="region of interest" description="Disordered" evidence="1">
    <location>
        <begin position="302"/>
        <end position="368"/>
    </location>
</feature>
<accession>A0AAD5UYV0</accession>
<dbReference type="AlphaFoldDB" id="A0AAD5UYV0"/>
<dbReference type="InterPro" id="IPR005198">
    <property type="entry name" value="Glyco_hydro_76"/>
</dbReference>
<evidence type="ECO:0000313" key="4">
    <source>
        <dbReference type="Proteomes" id="UP001212997"/>
    </source>
</evidence>
<sequence>MRLVVFILGGMYPSLPNVMAHVDVENDTLVNGETIASFMALTAYLYEATNDTKYYDAATLTAKFIQTQLYDNTVVTDGIVLVNCNPDRLTVTYNSGYFIEGLAVYSKVTNSVDWTSFLQKLVVAAIKFPTWTGGNGVITEVSPHVDADTNDINHTLKAIFIRGLYVAWSRADPASDMAKLIRAYITVQFNSIMNVATLPGASQFSPTWYGPPAGRFLPWGQVAAMDVLNAALGLALHPAPPDTIATTIINGSPTTIIPGPTSPIVGQEKQQPNIPLIAGLASMGGVIICLLVVIIVVRRSRSRRRKAQDPRETSGEDAIDYSRIPGLEPFSITDSRRRPRTEEREKSKSDTITEKAPAQTIQGTSSSSAAARTWDSVVHETPNPTYQGTLINVGGSESGVNDGPANIPLLLERLNRAMAMLPPGGVSTSSDVEDPPEYAAT</sequence>
<dbReference type="InterPro" id="IPR053169">
    <property type="entry name" value="MUG_Protein"/>
</dbReference>
<dbReference type="PANTHER" id="PTHR47791">
    <property type="entry name" value="MEIOTICALLY UP-REGULATED GENE 191 PROTEIN"/>
    <property type="match status" value="1"/>
</dbReference>
<keyword evidence="2" id="KW-0472">Membrane</keyword>
<dbReference type="PANTHER" id="PTHR47791:SF3">
    <property type="entry name" value="MEIOTICALLY UP-REGULATED GENE 191 PROTEIN"/>
    <property type="match status" value="1"/>
</dbReference>